<protein>
    <submittedName>
        <fullName evidence="2">Uncharacterized protein</fullName>
    </submittedName>
</protein>
<evidence type="ECO:0000313" key="2">
    <source>
        <dbReference type="EMBL" id="CAH2048937.1"/>
    </source>
</evidence>
<sequence length="87" mass="9253">MLRGYVTILMETFPGRNGSERAPAAAGPPQWGTNRQKWKSTTHRAPLWNNERARNAALTLRASISIVQVIGRGSGGAGAQSPPAQTG</sequence>
<proteinExistence type="predicted"/>
<organism evidence="2 3">
    <name type="scientific">Iphiclides podalirius</name>
    <name type="common">scarce swallowtail</name>
    <dbReference type="NCBI Taxonomy" id="110791"/>
    <lineage>
        <taxon>Eukaryota</taxon>
        <taxon>Metazoa</taxon>
        <taxon>Ecdysozoa</taxon>
        <taxon>Arthropoda</taxon>
        <taxon>Hexapoda</taxon>
        <taxon>Insecta</taxon>
        <taxon>Pterygota</taxon>
        <taxon>Neoptera</taxon>
        <taxon>Endopterygota</taxon>
        <taxon>Lepidoptera</taxon>
        <taxon>Glossata</taxon>
        <taxon>Ditrysia</taxon>
        <taxon>Papilionoidea</taxon>
        <taxon>Papilionidae</taxon>
        <taxon>Papilioninae</taxon>
        <taxon>Iphiclides</taxon>
    </lineage>
</organism>
<feature type="non-terminal residue" evidence="2">
    <location>
        <position position="87"/>
    </location>
</feature>
<keyword evidence="3" id="KW-1185">Reference proteome</keyword>
<name>A0ABN8I7R7_9NEOP</name>
<gene>
    <name evidence="2" type="ORF">IPOD504_LOCUS6494</name>
</gene>
<evidence type="ECO:0000256" key="1">
    <source>
        <dbReference type="SAM" id="MobiDB-lite"/>
    </source>
</evidence>
<dbReference type="Proteomes" id="UP000837857">
    <property type="component" value="Chromosome 18"/>
</dbReference>
<dbReference type="EMBL" id="OW152830">
    <property type="protein sequence ID" value="CAH2048937.1"/>
    <property type="molecule type" value="Genomic_DNA"/>
</dbReference>
<accession>A0ABN8I7R7</accession>
<reference evidence="2" key="1">
    <citation type="submission" date="2022-03" db="EMBL/GenBank/DDBJ databases">
        <authorList>
            <person name="Martin H S."/>
        </authorList>
    </citation>
    <scope>NUCLEOTIDE SEQUENCE</scope>
</reference>
<evidence type="ECO:0000313" key="3">
    <source>
        <dbReference type="Proteomes" id="UP000837857"/>
    </source>
</evidence>
<feature type="region of interest" description="Disordered" evidence="1">
    <location>
        <begin position="14"/>
        <end position="41"/>
    </location>
</feature>